<evidence type="ECO:0000313" key="6">
    <source>
        <dbReference type="Proteomes" id="UP000623687"/>
    </source>
</evidence>
<dbReference type="SUPFAM" id="SSF57756">
    <property type="entry name" value="Retrovirus zinc finger-like domains"/>
    <property type="match status" value="1"/>
</dbReference>
<gene>
    <name evidence="5" type="ORF">PC9H_008880</name>
</gene>
<keyword evidence="6" id="KW-1185">Reference proteome</keyword>
<keyword evidence="2" id="KW-0862">Zinc</keyword>
<organism evidence="5 6">
    <name type="scientific">Pleurotus ostreatus</name>
    <name type="common">Oyster mushroom</name>
    <name type="synonym">White-rot fungus</name>
    <dbReference type="NCBI Taxonomy" id="5322"/>
    <lineage>
        <taxon>Eukaryota</taxon>
        <taxon>Fungi</taxon>
        <taxon>Dikarya</taxon>
        <taxon>Basidiomycota</taxon>
        <taxon>Agaricomycotina</taxon>
        <taxon>Agaricomycetes</taxon>
        <taxon>Agaricomycetidae</taxon>
        <taxon>Agaricales</taxon>
        <taxon>Pleurotineae</taxon>
        <taxon>Pleurotaceae</taxon>
        <taxon>Pleurotus</taxon>
    </lineage>
</organism>
<sequence>MKFRRGLDSIIQSRVAESADCPDEDDFEEWYKAAQRVADNRAANQSFHFGVHSGNSGHSGSLVRPAASSGVARTPAGVLPAPRTQLPPLQPRFQPLPPPKALSPGVPMDVDHTRSRPAASQLCYRCGKPGHMSRECPLRYDVRFMTTEERMSAIEDLLTAADVVETAGTSEGIDDEGTAQVEELDTADFVRTNDIDEIDDSNHSDDSSNWERRLPSSYKISALPGEDNAVDYYVARDADGGTRYLPTTPVIFQSGDIVELQASMTCIPTKGSFTVKLILRSVMLLNGEFTTDATTARTLIAIAPTAVPKRLKRRNPYMSGFDARKSGPHKPYDRALANANTDGNGCAGMSQTAAADLYSYARIDHNNDSDGNAQAEGFGPGADQQAGDMPMEG</sequence>
<dbReference type="Gene3D" id="4.10.60.10">
    <property type="entry name" value="Zinc finger, CCHC-type"/>
    <property type="match status" value="1"/>
</dbReference>
<feature type="compositionally biased region" description="Basic and acidic residues" evidence="3">
    <location>
        <begin position="200"/>
        <end position="211"/>
    </location>
</feature>
<dbReference type="PROSITE" id="PS50158">
    <property type="entry name" value="ZF_CCHC"/>
    <property type="match status" value="1"/>
</dbReference>
<evidence type="ECO:0000313" key="5">
    <source>
        <dbReference type="EMBL" id="KAF7426511.1"/>
    </source>
</evidence>
<evidence type="ECO:0000256" key="1">
    <source>
        <dbReference type="ARBA" id="ARBA00022664"/>
    </source>
</evidence>
<evidence type="ECO:0000256" key="2">
    <source>
        <dbReference type="PROSITE-ProRule" id="PRU00047"/>
    </source>
</evidence>
<dbReference type="VEuPathDB" id="FungiDB:PC9H_008880"/>
<feature type="region of interest" description="Disordered" evidence="3">
    <location>
        <begin position="365"/>
        <end position="393"/>
    </location>
</feature>
<dbReference type="GeneID" id="59378698"/>
<dbReference type="GO" id="GO:0006397">
    <property type="term" value="P:mRNA processing"/>
    <property type="evidence" value="ECO:0007669"/>
    <property type="project" value="UniProtKB-KW"/>
</dbReference>
<comment type="caution">
    <text evidence="5">The sequence shown here is derived from an EMBL/GenBank/DDBJ whole genome shotgun (WGS) entry which is preliminary data.</text>
</comment>
<protein>
    <recommendedName>
        <fullName evidence="4">CCHC-type domain-containing protein</fullName>
    </recommendedName>
</protein>
<accession>A0A8H7DTI6</accession>
<dbReference type="AlphaFoldDB" id="A0A8H7DTI6"/>
<feature type="domain" description="CCHC-type" evidence="4">
    <location>
        <begin position="123"/>
        <end position="137"/>
    </location>
</feature>
<dbReference type="Proteomes" id="UP000623687">
    <property type="component" value="Unassembled WGS sequence"/>
</dbReference>
<keyword evidence="2" id="KW-0863">Zinc-finger</keyword>
<name>A0A8H7DTI6_PLEOS</name>
<feature type="region of interest" description="Disordered" evidence="3">
    <location>
        <begin position="191"/>
        <end position="211"/>
    </location>
</feature>
<dbReference type="GO" id="GO:0003676">
    <property type="term" value="F:nucleic acid binding"/>
    <property type="evidence" value="ECO:0007669"/>
    <property type="project" value="InterPro"/>
</dbReference>
<dbReference type="EMBL" id="JACETU010000006">
    <property type="protein sequence ID" value="KAF7426511.1"/>
    <property type="molecule type" value="Genomic_DNA"/>
</dbReference>
<proteinExistence type="predicted"/>
<dbReference type="InterPro" id="IPR001878">
    <property type="entry name" value="Znf_CCHC"/>
</dbReference>
<evidence type="ECO:0000256" key="3">
    <source>
        <dbReference type="SAM" id="MobiDB-lite"/>
    </source>
</evidence>
<dbReference type="GO" id="GO:0008270">
    <property type="term" value="F:zinc ion binding"/>
    <property type="evidence" value="ECO:0007669"/>
    <property type="project" value="UniProtKB-KW"/>
</dbReference>
<dbReference type="Pfam" id="PF00098">
    <property type="entry name" value="zf-CCHC"/>
    <property type="match status" value="1"/>
</dbReference>
<dbReference type="OrthoDB" id="3061217at2759"/>
<reference evidence="5" key="1">
    <citation type="submission" date="2019-07" db="EMBL/GenBank/DDBJ databases">
        <authorList>
            <person name="Palmer J.M."/>
        </authorList>
    </citation>
    <scope>NUCLEOTIDE SEQUENCE</scope>
    <source>
        <strain evidence="5">PC9</strain>
    </source>
</reference>
<dbReference type="RefSeq" id="XP_036629815.1">
    <property type="nucleotide sequence ID" value="XM_036778387.1"/>
</dbReference>
<dbReference type="SMART" id="SM00343">
    <property type="entry name" value="ZnF_C2HC"/>
    <property type="match status" value="1"/>
</dbReference>
<dbReference type="InterPro" id="IPR036875">
    <property type="entry name" value="Znf_CCHC_sf"/>
</dbReference>
<keyword evidence="1" id="KW-0507">mRNA processing</keyword>
<keyword evidence="2" id="KW-0479">Metal-binding</keyword>
<evidence type="ECO:0000259" key="4">
    <source>
        <dbReference type="PROSITE" id="PS50158"/>
    </source>
</evidence>